<protein>
    <submittedName>
        <fullName evidence="3">Peptidase M11</fullName>
    </submittedName>
</protein>
<name>A0ABX1Q6I6_9RHOO</name>
<dbReference type="InterPro" id="IPR008752">
    <property type="entry name" value="Peptidase_M11"/>
</dbReference>
<accession>A0ABX1Q6I6</accession>
<sequence>MKSNTNAMRRRATHLARLACVGLFTALLAFSSATTVSAAPSTAADGGEAPLGATLTSKAARAEQLTQSLADLHAQYRVAPTHQQPARLDELAAAITERKALLAELIRNDPASALRLALSPSARADMPAQVRNALEQHVDLTGELEVFYEEYPNKKARLVHYLRTPQGQRISLHFRTQPPGLLTGTEVRAKGVRLDSSMALESGETSLTLAARGGANGGSNGGTSAPSTTALGEHKTLVILVNFQDNPIQPYTPDFAKSVLTTTNDFFLENSHQQMWLNTDVTNWFTIANSSSVCDTSAIATQAQAAATAAGYNLSAYTHLVYAFPQIACGWWGLSSVGGSPSNSWITGELKIGVTAHELGHAIGLFHAHSNDCGADTLGASCTTIEYGDQFDMMGSSSTGHYSAFQKERLGWLNTAASAPITTVTSDGVFTLEPYAASGTGPKALKIPKGIDPLTGQQAWYYVEFRQAAGFDSVLAGNTNVLNGVLIHTATTSNGNSASLLDMTPNSGTTLYLDWKDPALTAGGTFTDPATGVSITTDTVSATIALVTVRFGAGGSASSALLTATGSTSQASYLRGQTVSLTASVNAGGVPVAGAAVSFTITKANGTQVKGSATTGSDGKALYQLQLKKPDPVGTYQTGMVATFNGQSASTAVSFNVQ</sequence>
<dbReference type="PANTHER" id="PTHR41775:SF1">
    <property type="entry name" value="PEPTIDASE M6-LIKE DOMAIN-CONTAINING PROTEIN"/>
    <property type="match status" value="1"/>
</dbReference>
<dbReference type="PANTHER" id="PTHR41775">
    <property type="entry name" value="SECRETED PROTEIN-RELATED"/>
    <property type="match status" value="1"/>
</dbReference>
<dbReference type="RefSeq" id="WP_169258172.1">
    <property type="nucleotide sequence ID" value="NZ_WTVN01000063.1"/>
</dbReference>
<dbReference type="Pfam" id="PF05548">
    <property type="entry name" value="Peptidase_M11"/>
    <property type="match status" value="1"/>
</dbReference>
<feature type="signal peptide" evidence="1">
    <location>
        <begin position="1"/>
        <end position="38"/>
    </location>
</feature>
<evidence type="ECO:0000256" key="1">
    <source>
        <dbReference type="SAM" id="SignalP"/>
    </source>
</evidence>
<evidence type="ECO:0000313" key="3">
    <source>
        <dbReference type="EMBL" id="NMG46347.1"/>
    </source>
</evidence>
<keyword evidence="4" id="KW-1185">Reference proteome</keyword>
<reference evidence="3 4" key="1">
    <citation type="submission" date="2019-12" db="EMBL/GenBank/DDBJ databases">
        <title>Comparative genomics gives insights into the taxonomy of the Azoarcus-Aromatoleum group and reveals separate origins of nif in the plant-associated Azoarcus and non-plant-associated Aromatoleum sub-groups.</title>
        <authorList>
            <person name="Lafos M."/>
            <person name="Maluk M."/>
            <person name="Batista M."/>
            <person name="Junghare M."/>
            <person name="Carmona M."/>
            <person name="Faoro H."/>
            <person name="Cruz L.M."/>
            <person name="Battistoni F."/>
            <person name="De Souza E."/>
            <person name="Pedrosa F."/>
            <person name="Chen W.-M."/>
            <person name="Poole P.S."/>
            <person name="Dixon R.A."/>
            <person name="James E.K."/>
        </authorList>
    </citation>
    <scope>NUCLEOTIDE SEQUENCE [LARGE SCALE GENOMIC DNA]</scope>
    <source>
        <strain evidence="3 4">Td21</strain>
    </source>
</reference>
<dbReference type="EMBL" id="WTVN01000063">
    <property type="protein sequence ID" value="NMG46347.1"/>
    <property type="molecule type" value="Genomic_DNA"/>
</dbReference>
<comment type="caution">
    <text evidence="3">The sequence shown here is derived from an EMBL/GenBank/DDBJ whole genome shotgun (WGS) entry which is preliminary data.</text>
</comment>
<evidence type="ECO:0000259" key="2">
    <source>
        <dbReference type="Pfam" id="PF05548"/>
    </source>
</evidence>
<evidence type="ECO:0000313" key="4">
    <source>
        <dbReference type="Proteomes" id="UP000623795"/>
    </source>
</evidence>
<keyword evidence="1" id="KW-0732">Signal</keyword>
<dbReference type="SUPFAM" id="SSF55486">
    <property type="entry name" value="Metalloproteases ('zincins'), catalytic domain"/>
    <property type="match status" value="1"/>
</dbReference>
<feature type="chain" id="PRO_5045932459" evidence="1">
    <location>
        <begin position="39"/>
        <end position="658"/>
    </location>
</feature>
<gene>
    <name evidence="3" type="ORF">GPA22_21750</name>
</gene>
<organism evidence="3 4">
    <name type="scientific">Aromatoleum toluvorans</name>
    <dbReference type="NCBI Taxonomy" id="92002"/>
    <lineage>
        <taxon>Bacteria</taxon>
        <taxon>Pseudomonadati</taxon>
        <taxon>Pseudomonadota</taxon>
        <taxon>Betaproteobacteria</taxon>
        <taxon>Rhodocyclales</taxon>
        <taxon>Rhodocyclaceae</taxon>
        <taxon>Aromatoleum</taxon>
    </lineage>
</organism>
<feature type="domain" description="Peptidase M11 gametolysin" evidence="2">
    <location>
        <begin position="291"/>
        <end position="497"/>
    </location>
</feature>
<dbReference type="Proteomes" id="UP000623795">
    <property type="component" value="Unassembled WGS sequence"/>
</dbReference>
<proteinExistence type="predicted"/>